<evidence type="ECO:0000256" key="1">
    <source>
        <dbReference type="ARBA" id="ARBA00004245"/>
    </source>
</evidence>
<organism evidence="8">
    <name type="scientific">Xenopus tropicalis</name>
    <name type="common">Western clawed frog</name>
    <name type="synonym">Silurana tropicalis</name>
    <dbReference type="NCBI Taxonomy" id="8364"/>
    <lineage>
        <taxon>Eukaryota</taxon>
        <taxon>Metazoa</taxon>
        <taxon>Chordata</taxon>
        <taxon>Craniata</taxon>
        <taxon>Vertebrata</taxon>
        <taxon>Euteleostomi</taxon>
        <taxon>Amphibia</taxon>
        <taxon>Batrachia</taxon>
        <taxon>Anura</taxon>
        <taxon>Pipoidea</taxon>
        <taxon>Pipidae</taxon>
        <taxon>Xenopodinae</taxon>
        <taxon>Xenopus</taxon>
        <taxon>Silurana</taxon>
    </lineage>
</organism>
<dbReference type="CTD" id="100489197"/>
<feature type="region of interest" description="Disordered" evidence="5">
    <location>
        <begin position="265"/>
        <end position="297"/>
    </location>
</feature>
<dbReference type="AlphaFoldDB" id="A0A6I8PNB0"/>
<keyword evidence="3" id="KW-0597">Phosphoprotein</keyword>
<name>A0A6I8PNB0_XENTR</name>
<feature type="compositionally biased region" description="Polar residues" evidence="5">
    <location>
        <begin position="265"/>
        <end position="282"/>
    </location>
</feature>
<evidence type="ECO:0000259" key="6">
    <source>
        <dbReference type="PROSITE" id="PS50108"/>
    </source>
</evidence>
<protein>
    <submittedName>
        <fullName evidence="8 10">Neural Wiskott-Aldrich syndrome protein</fullName>
    </submittedName>
</protein>
<feature type="region of interest" description="Disordered" evidence="5">
    <location>
        <begin position="118"/>
        <end position="148"/>
    </location>
</feature>
<dbReference type="InterPro" id="IPR036936">
    <property type="entry name" value="CRIB_dom_sf"/>
</dbReference>
<evidence type="ECO:0000256" key="5">
    <source>
        <dbReference type="SAM" id="MobiDB-lite"/>
    </source>
</evidence>
<dbReference type="GO" id="GO:0007015">
    <property type="term" value="P:actin filament organization"/>
    <property type="evidence" value="ECO:0007669"/>
    <property type="project" value="InterPro"/>
</dbReference>
<dbReference type="InterPro" id="IPR000095">
    <property type="entry name" value="CRIB_dom"/>
</dbReference>
<dbReference type="PROSITE" id="PS51082">
    <property type="entry name" value="WH2"/>
    <property type="match status" value="1"/>
</dbReference>
<dbReference type="GeneID" id="100489197"/>
<dbReference type="Pfam" id="PF00786">
    <property type="entry name" value="PBD"/>
    <property type="match status" value="1"/>
</dbReference>
<dbReference type="RefSeq" id="XP_002934285.2">
    <property type="nucleotide sequence ID" value="XM_002934239.5"/>
</dbReference>
<evidence type="ECO:0000256" key="4">
    <source>
        <dbReference type="ARBA" id="ARBA00023212"/>
    </source>
</evidence>
<evidence type="ECO:0000256" key="3">
    <source>
        <dbReference type="ARBA" id="ARBA00022553"/>
    </source>
</evidence>
<sequence length="404" mass="44797">MALFNVLGSVFQVPETRAQNVSIYYSPKESFKGRLLRRKLSKSDIGSPSNFKHLAHVGWPSGTNLDERTDADLKKLFKLAGIKEEHLKDQEMSRKIFAVIEKKGGMEAVRKETLRMAQREMPDSRYKYRSRSSTNQTPPKRQNSFPVTSHHAAKIPVTTLPSSPFSYIASLHRMPSAQPSPLGDFPSLSPIPSPPLLLGDFSPVPTPAQNKISPQTSIEIKTSLTDVSARPAIPPRPPTLLSAKDSPLIPLPLPSLPASVHKSSSELSFPCQPQSPASCQHNDIQHASVPPPPPPIPPFLKKESPEKACLVLPSCPVEELHNSPLKCMMQTEKEIHRGKEKLRDPSLFLEQIRQGVQLKSISRPSKIESSQNSTIVSALMDVIQKRHKALHGSDDETDDDEWED</sequence>
<feature type="compositionally biased region" description="Polar residues" evidence="5">
    <location>
        <begin position="131"/>
        <end position="147"/>
    </location>
</feature>
<dbReference type="Bgee" id="ENSXETG00000031035">
    <property type="expression patterns" value="Expressed in ovary and 8 other cell types or tissues"/>
</dbReference>
<keyword evidence="9" id="KW-1185">Reference proteome</keyword>
<dbReference type="SUPFAM" id="SSF47912">
    <property type="entry name" value="Wiscott-Aldrich syndrome protein, WASP, C-terminal domain"/>
    <property type="match status" value="2"/>
</dbReference>
<dbReference type="Gene3D" id="3.90.810.10">
    <property type="entry name" value="CRIB domain"/>
    <property type="match status" value="2"/>
</dbReference>
<evidence type="ECO:0000313" key="8">
    <source>
        <dbReference type="Ensembl" id="ENSXETP00000060436"/>
    </source>
</evidence>
<evidence type="ECO:0000259" key="7">
    <source>
        <dbReference type="PROSITE" id="PS51082"/>
    </source>
</evidence>
<dbReference type="PROSITE" id="PS50108">
    <property type="entry name" value="CRIB"/>
    <property type="match status" value="1"/>
</dbReference>
<proteinExistence type="predicted"/>
<dbReference type="AGR" id="Xenbase:XB-GENE-22061520"/>
<dbReference type="Ensembl" id="ENSXETT00000065743">
    <property type="protein sequence ID" value="ENSXETP00000060436"/>
    <property type="gene ID" value="ENSXETG00000031035"/>
</dbReference>
<keyword evidence="2" id="KW-0963">Cytoplasm</keyword>
<reference evidence="10" key="3">
    <citation type="submission" date="2025-04" db="UniProtKB">
        <authorList>
            <consortium name="RefSeq"/>
        </authorList>
    </citation>
    <scope>IDENTIFICATION</scope>
    <source>
        <strain evidence="10">Nigerian</strain>
        <tissue evidence="10">Liver and blood</tissue>
    </source>
</reference>
<dbReference type="InterPro" id="IPR011026">
    <property type="entry name" value="WAS_C"/>
</dbReference>
<dbReference type="GO" id="GO:0003779">
    <property type="term" value="F:actin binding"/>
    <property type="evidence" value="ECO:0007669"/>
    <property type="project" value="InterPro"/>
</dbReference>
<reference evidence="8" key="1">
    <citation type="journal article" date="2010" name="Science">
        <title>The genome of the Western clawed frog Xenopus tropicalis.</title>
        <authorList>
            <person name="Hellsten U."/>
            <person name="Harland R.M."/>
            <person name="Gilchrist M.J."/>
            <person name="Hendrix D."/>
            <person name="Jurka J."/>
            <person name="Kapitonov V."/>
            <person name="Ovcharenko I."/>
            <person name="Putnam N.H."/>
            <person name="Shu S."/>
            <person name="Taher L."/>
            <person name="Blitz I.L."/>
            <person name="Blumberg B."/>
            <person name="Dichmann D.S."/>
            <person name="Dubchak I."/>
            <person name="Amaya E."/>
            <person name="Detter J.C."/>
            <person name="Fletcher R."/>
            <person name="Gerhard D.S."/>
            <person name="Goodstein D."/>
            <person name="Graves T."/>
            <person name="Grigoriev I.V."/>
            <person name="Grimwood J."/>
            <person name="Kawashima T."/>
            <person name="Lindquist E."/>
            <person name="Lucas S.M."/>
            <person name="Mead P.E."/>
            <person name="Mitros T."/>
            <person name="Ogino H."/>
            <person name="Ohta Y."/>
            <person name="Poliakov A.V."/>
            <person name="Pollet N."/>
            <person name="Robert J."/>
            <person name="Salamov A."/>
            <person name="Sater A.K."/>
            <person name="Schmutz J."/>
            <person name="Terry A."/>
            <person name="Vize P.D."/>
            <person name="Warren W.C."/>
            <person name="Wells D."/>
            <person name="Wills A."/>
            <person name="Wilson R.K."/>
            <person name="Zimmerman L.B."/>
            <person name="Zorn A.M."/>
            <person name="Grainger R."/>
            <person name="Grammer T."/>
            <person name="Khokha M.K."/>
            <person name="Richardson P.M."/>
            <person name="Rokhsar D.S."/>
        </authorList>
    </citation>
    <scope>NUCLEOTIDE SEQUENCE [LARGE SCALE GENOMIC DNA]</scope>
    <source>
        <strain evidence="8">Nigerian</strain>
    </source>
</reference>
<dbReference type="InterPro" id="IPR003124">
    <property type="entry name" value="WH2_dom"/>
</dbReference>
<keyword evidence="4" id="KW-0206">Cytoskeleton</keyword>
<dbReference type="KEGG" id="xtr:100489197"/>
<dbReference type="Xenbase" id="XB-GENE-22061520">
    <property type="gene designation" value="wasll"/>
</dbReference>
<evidence type="ECO:0000313" key="9">
    <source>
        <dbReference type="Proteomes" id="UP000008143"/>
    </source>
</evidence>
<evidence type="ECO:0000313" key="11">
    <source>
        <dbReference type="Xenbase" id="XB-GENE-22061520"/>
    </source>
</evidence>
<feature type="domain" description="CRIB" evidence="6">
    <location>
        <begin position="45"/>
        <end position="58"/>
    </location>
</feature>
<dbReference type="SMART" id="SM00285">
    <property type="entry name" value="PBD"/>
    <property type="match status" value="1"/>
</dbReference>
<reference evidence="8" key="2">
    <citation type="submission" date="2020-05" db="UniProtKB">
        <authorList>
            <consortium name="Ensembl"/>
        </authorList>
    </citation>
    <scope>IDENTIFICATION</scope>
</reference>
<dbReference type="OrthoDB" id="8963340at2759"/>
<evidence type="ECO:0000256" key="2">
    <source>
        <dbReference type="ARBA" id="ARBA00022490"/>
    </source>
</evidence>
<dbReference type="CDD" id="cd00132">
    <property type="entry name" value="CRIB"/>
    <property type="match status" value="1"/>
</dbReference>
<feature type="domain" description="WH2" evidence="7">
    <location>
        <begin position="344"/>
        <end position="361"/>
    </location>
</feature>
<gene>
    <name evidence="8 10 11" type="primary">wasll</name>
</gene>
<comment type="subcellular location">
    <subcellularLocation>
        <location evidence="1">Cytoplasm</location>
        <location evidence="1">Cytoskeleton</location>
    </subcellularLocation>
</comment>
<dbReference type="Proteomes" id="UP000008143">
    <property type="component" value="Chromosome 4"/>
</dbReference>
<dbReference type="GeneTree" id="ENSGT00730000110895"/>
<dbReference type="OMA" id="LAHVGWP"/>
<dbReference type="FunFam" id="3.90.810.10:FF:000003">
    <property type="entry name" value="Neural Wiskott-Aldrich syndrome protein-like"/>
    <property type="match status" value="1"/>
</dbReference>
<accession>A0A6I8PNB0</accession>
<evidence type="ECO:0000313" key="10">
    <source>
        <dbReference type="RefSeq" id="XP_002934285.2"/>
    </source>
</evidence>
<dbReference type="GO" id="GO:0005856">
    <property type="term" value="C:cytoskeleton"/>
    <property type="evidence" value="ECO:0007669"/>
    <property type="project" value="UniProtKB-SubCell"/>
</dbReference>